<gene>
    <name evidence="12" type="ORF">E6K73_01125</name>
</gene>
<proteinExistence type="inferred from homology"/>
<evidence type="ECO:0000256" key="1">
    <source>
        <dbReference type="ARBA" id="ARBA00005005"/>
    </source>
</evidence>
<dbReference type="EMBL" id="VBOT01000014">
    <property type="protein sequence ID" value="TMQ53587.1"/>
    <property type="molecule type" value="Genomic_DNA"/>
</dbReference>
<sequence>MEIQKVGVVGCGLMGSGIAQVSAQAGFPTVVREVTAELLEKGLGSIRKFLQGGVEKGKMSAGDMEKTVANLKGTTRLEDLADCDLVVEAVSESLALKREVLGTLDRAGKREAIFASNTSSLSITEMSTFTQRADRFLGLHFFNPVPLMKLVEVVRTLSTSDSTYKAASEWCRAIGKTVVTTGDTPGFVVNRLLVPYMLDAIRVYEQGLASRDDIDSAMKLGCGYPMGPLFLTDYVGLDTTFSIAEIMFNEFKEPRFAPPTLLKRMVLAGRHGRKTGRGFYDWSTNPPS</sequence>
<comment type="similarity">
    <text evidence="2">Belongs to the 3-hydroxyacyl-CoA dehydrogenase family.</text>
</comment>
<evidence type="ECO:0000256" key="6">
    <source>
        <dbReference type="ARBA" id="ARBA00023027"/>
    </source>
</evidence>
<dbReference type="EC" id="1.1.1.35" evidence="3"/>
<evidence type="ECO:0000256" key="8">
    <source>
        <dbReference type="ARBA" id="ARBA00049556"/>
    </source>
</evidence>
<feature type="site" description="Important for catalytic activity" evidence="9">
    <location>
        <position position="140"/>
    </location>
</feature>
<keyword evidence="7" id="KW-0443">Lipid metabolism</keyword>
<evidence type="ECO:0000256" key="2">
    <source>
        <dbReference type="ARBA" id="ARBA00009463"/>
    </source>
</evidence>
<dbReference type="GO" id="GO:0003857">
    <property type="term" value="F:(3S)-3-hydroxyacyl-CoA dehydrogenase (NAD+) activity"/>
    <property type="evidence" value="ECO:0007669"/>
    <property type="project" value="UniProtKB-EC"/>
</dbReference>
<dbReference type="Gene3D" id="3.40.50.720">
    <property type="entry name" value="NAD(P)-binding Rossmann-like Domain"/>
    <property type="match status" value="1"/>
</dbReference>
<dbReference type="InterPro" id="IPR006180">
    <property type="entry name" value="3-OHacyl-CoA_DH_CS"/>
</dbReference>
<dbReference type="FunFam" id="3.40.50.720:FF:000009">
    <property type="entry name" value="Fatty oxidation complex, alpha subunit"/>
    <property type="match status" value="1"/>
</dbReference>
<dbReference type="SUPFAM" id="SSF48179">
    <property type="entry name" value="6-phosphogluconate dehydrogenase C-terminal domain-like"/>
    <property type="match status" value="1"/>
</dbReference>
<protein>
    <recommendedName>
        <fullName evidence="3">3-hydroxyacyl-CoA dehydrogenase</fullName>
        <ecNumber evidence="3">1.1.1.35</ecNumber>
    </recommendedName>
</protein>
<dbReference type="Pfam" id="PF02737">
    <property type="entry name" value="3HCDH_N"/>
    <property type="match status" value="1"/>
</dbReference>
<comment type="catalytic activity">
    <reaction evidence="8">
        <text>a (3S)-3-hydroxyacyl-CoA + NAD(+) = a 3-oxoacyl-CoA + NADH + H(+)</text>
        <dbReference type="Rhea" id="RHEA:22432"/>
        <dbReference type="ChEBI" id="CHEBI:15378"/>
        <dbReference type="ChEBI" id="CHEBI:57318"/>
        <dbReference type="ChEBI" id="CHEBI:57540"/>
        <dbReference type="ChEBI" id="CHEBI:57945"/>
        <dbReference type="ChEBI" id="CHEBI:90726"/>
        <dbReference type="EC" id="1.1.1.35"/>
    </reaction>
</comment>
<keyword evidence="5" id="KW-0560">Oxidoreductase</keyword>
<evidence type="ECO:0000313" key="12">
    <source>
        <dbReference type="EMBL" id="TMQ53587.1"/>
    </source>
</evidence>
<organism evidence="12 13">
    <name type="scientific">Eiseniibacteriota bacterium</name>
    <dbReference type="NCBI Taxonomy" id="2212470"/>
    <lineage>
        <taxon>Bacteria</taxon>
        <taxon>Candidatus Eiseniibacteriota</taxon>
    </lineage>
</organism>
<name>A0A538SQG8_UNCEI</name>
<dbReference type="Proteomes" id="UP000320184">
    <property type="component" value="Unassembled WGS sequence"/>
</dbReference>
<dbReference type="GO" id="GO:0006635">
    <property type="term" value="P:fatty acid beta-oxidation"/>
    <property type="evidence" value="ECO:0007669"/>
    <property type="project" value="TreeGrafter"/>
</dbReference>
<dbReference type="GO" id="GO:0070403">
    <property type="term" value="F:NAD+ binding"/>
    <property type="evidence" value="ECO:0007669"/>
    <property type="project" value="InterPro"/>
</dbReference>
<dbReference type="Gene3D" id="1.10.1040.10">
    <property type="entry name" value="N-(1-d-carboxylethyl)-l-norvaline Dehydrogenase, domain 2"/>
    <property type="match status" value="1"/>
</dbReference>
<evidence type="ECO:0000256" key="9">
    <source>
        <dbReference type="PIRSR" id="PIRSR000105-1"/>
    </source>
</evidence>
<evidence type="ECO:0000256" key="5">
    <source>
        <dbReference type="ARBA" id="ARBA00023002"/>
    </source>
</evidence>
<evidence type="ECO:0000259" key="11">
    <source>
        <dbReference type="Pfam" id="PF02737"/>
    </source>
</evidence>
<dbReference type="InterPro" id="IPR008927">
    <property type="entry name" value="6-PGluconate_DH-like_C_sf"/>
</dbReference>
<dbReference type="PANTHER" id="PTHR43561">
    <property type="match status" value="1"/>
</dbReference>
<comment type="caution">
    <text evidence="12">The sequence shown here is derived from an EMBL/GenBank/DDBJ whole genome shotgun (WGS) entry which is preliminary data.</text>
</comment>
<feature type="domain" description="3-hydroxyacyl-CoA dehydrogenase NAD binding" evidence="11">
    <location>
        <begin position="5"/>
        <end position="183"/>
    </location>
</feature>
<dbReference type="InterPro" id="IPR006176">
    <property type="entry name" value="3-OHacyl-CoA_DH_NAD-bd"/>
</dbReference>
<keyword evidence="4" id="KW-0276">Fatty acid metabolism</keyword>
<evidence type="ECO:0000256" key="7">
    <source>
        <dbReference type="ARBA" id="ARBA00023098"/>
    </source>
</evidence>
<dbReference type="AlphaFoldDB" id="A0A538SQG8"/>
<dbReference type="InterPro" id="IPR022694">
    <property type="entry name" value="3-OHacyl-CoA_DH"/>
</dbReference>
<evidence type="ECO:0000259" key="10">
    <source>
        <dbReference type="Pfam" id="PF00725"/>
    </source>
</evidence>
<dbReference type="InterPro" id="IPR006108">
    <property type="entry name" value="3HC_DH_C"/>
</dbReference>
<dbReference type="PANTHER" id="PTHR43561:SF3">
    <property type="entry name" value="HYDROXYACYL-COENZYME A DEHYDROGENASE, MITOCHONDRIAL"/>
    <property type="match status" value="1"/>
</dbReference>
<evidence type="ECO:0000256" key="3">
    <source>
        <dbReference type="ARBA" id="ARBA00013000"/>
    </source>
</evidence>
<comment type="pathway">
    <text evidence="1">Lipid metabolism; fatty acid beta-oxidation.</text>
</comment>
<feature type="domain" description="3-hydroxyacyl-CoA dehydrogenase C-terminal" evidence="10">
    <location>
        <begin position="186"/>
        <end position="282"/>
    </location>
</feature>
<evidence type="ECO:0000313" key="13">
    <source>
        <dbReference type="Proteomes" id="UP000320184"/>
    </source>
</evidence>
<dbReference type="Pfam" id="PF00725">
    <property type="entry name" value="3HCDH"/>
    <property type="match status" value="1"/>
</dbReference>
<dbReference type="SUPFAM" id="SSF51735">
    <property type="entry name" value="NAD(P)-binding Rossmann-fold domains"/>
    <property type="match status" value="1"/>
</dbReference>
<reference evidence="12 13" key="1">
    <citation type="journal article" date="2019" name="Nat. Microbiol.">
        <title>Mediterranean grassland soil C-N compound turnover is dependent on rainfall and depth, and is mediated by genomically divergent microorganisms.</title>
        <authorList>
            <person name="Diamond S."/>
            <person name="Andeer P.F."/>
            <person name="Li Z."/>
            <person name="Crits-Christoph A."/>
            <person name="Burstein D."/>
            <person name="Anantharaman K."/>
            <person name="Lane K.R."/>
            <person name="Thomas B.C."/>
            <person name="Pan C."/>
            <person name="Northen T.R."/>
            <person name="Banfield J.F."/>
        </authorList>
    </citation>
    <scope>NUCLEOTIDE SEQUENCE [LARGE SCALE GENOMIC DNA]</scope>
    <source>
        <strain evidence="12">WS_3</strain>
    </source>
</reference>
<keyword evidence="6" id="KW-0520">NAD</keyword>
<dbReference type="PIRSF" id="PIRSF000105">
    <property type="entry name" value="HCDH"/>
    <property type="match status" value="1"/>
</dbReference>
<dbReference type="PROSITE" id="PS00067">
    <property type="entry name" value="3HCDH"/>
    <property type="match status" value="1"/>
</dbReference>
<accession>A0A538SQG8</accession>
<evidence type="ECO:0000256" key="4">
    <source>
        <dbReference type="ARBA" id="ARBA00022832"/>
    </source>
</evidence>
<dbReference type="InterPro" id="IPR036291">
    <property type="entry name" value="NAD(P)-bd_dom_sf"/>
</dbReference>
<dbReference type="InterPro" id="IPR013328">
    <property type="entry name" value="6PGD_dom2"/>
</dbReference>
<dbReference type="InterPro" id="IPR052242">
    <property type="entry name" value="Mito_3-hydroxyacyl-CoA_DH"/>
</dbReference>
<dbReference type="NCBIfam" id="NF005875">
    <property type="entry name" value="PRK07819.1"/>
    <property type="match status" value="1"/>
</dbReference>